<keyword evidence="4" id="KW-1185">Reference proteome</keyword>
<evidence type="ECO:0000259" key="2">
    <source>
        <dbReference type="SMART" id="SM00849"/>
    </source>
</evidence>
<feature type="domain" description="Metallo-beta-lactamase" evidence="2">
    <location>
        <begin position="27"/>
        <end position="239"/>
    </location>
</feature>
<comment type="caution">
    <text evidence="3">The sequence shown here is derived from an EMBL/GenBank/DDBJ whole genome shotgun (WGS) entry which is preliminary data.</text>
</comment>
<dbReference type="GO" id="GO:0016787">
    <property type="term" value="F:hydrolase activity"/>
    <property type="evidence" value="ECO:0007669"/>
    <property type="project" value="UniProtKB-KW"/>
</dbReference>
<dbReference type="Gene3D" id="3.60.15.10">
    <property type="entry name" value="Ribonuclease Z/Hydroxyacylglutathione hydrolase-like"/>
    <property type="match status" value="1"/>
</dbReference>
<dbReference type="EMBL" id="SEWE01000051">
    <property type="protein sequence ID" value="RYU77134.1"/>
    <property type="molecule type" value="Genomic_DNA"/>
</dbReference>
<dbReference type="InterPro" id="IPR050855">
    <property type="entry name" value="NDM-1-like"/>
</dbReference>
<evidence type="ECO:0000313" key="4">
    <source>
        <dbReference type="Proteomes" id="UP000294155"/>
    </source>
</evidence>
<reference evidence="3 4" key="1">
    <citation type="submission" date="2019-02" db="EMBL/GenBank/DDBJ databases">
        <title>Bacterial novel species isolated from soil.</title>
        <authorList>
            <person name="Jung H.-Y."/>
        </authorList>
    </citation>
    <scope>NUCLEOTIDE SEQUENCE [LARGE SCALE GENOMIC DNA]</scope>
    <source>
        <strain evidence="3 4">1-3-3-3</strain>
    </source>
</reference>
<dbReference type="InterPro" id="IPR001279">
    <property type="entry name" value="Metallo-B-lactamas"/>
</dbReference>
<name>A0A4Q5L937_9BACT</name>
<dbReference type="AlphaFoldDB" id="A0A4Q5L937"/>
<feature type="region of interest" description="Disordered" evidence="1">
    <location>
        <begin position="314"/>
        <end position="341"/>
    </location>
</feature>
<dbReference type="SMART" id="SM00849">
    <property type="entry name" value="Lactamase_B"/>
    <property type="match status" value="1"/>
</dbReference>
<dbReference type="CDD" id="cd07721">
    <property type="entry name" value="yflN-like_MBL-fold"/>
    <property type="match status" value="1"/>
</dbReference>
<accession>A0A4Q5L937</accession>
<gene>
    <name evidence="3" type="ORF">EWM57_17940</name>
</gene>
<proteinExistence type="predicted"/>
<dbReference type="RefSeq" id="WP_129922596.1">
    <property type="nucleotide sequence ID" value="NZ_SEWE01000051.1"/>
</dbReference>
<dbReference type="Proteomes" id="UP000294155">
    <property type="component" value="Unassembled WGS sequence"/>
</dbReference>
<evidence type="ECO:0000313" key="3">
    <source>
        <dbReference type="EMBL" id="RYU77134.1"/>
    </source>
</evidence>
<protein>
    <submittedName>
        <fullName evidence="3">MBL fold metallo-hydrolase</fullName>
    </submittedName>
</protein>
<dbReference type="OrthoDB" id="9802248at2"/>
<dbReference type="PANTHER" id="PTHR42951">
    <property type="entry name" value="METALLO-BETA-LACTAMASE DOMAIN-CONTAINING"/>
    <property type="match status" value="1"/>
</dbReference>
<evidence type="ECO:0000256" key="1">
    <source>
        <dbReference type="SAM" id="MobiDB-lite"/>
    </source>
</evidence>
<organism evidence="3 4">
    <name type="scientific">Hymenobacter persicinus</name>
    <dbReference type="NCBI Taxonomy" id="2025506"/>
    <lineage>
        <taxon>Bacteria</taxon>
        <taxon>Pseudomonadati</taxon>
        <taxon>Bacteroidota</taxon>
        <taxon>Cytophagia</taxon>
        <taxon>Cytophagales</taxon>
        <taxon>Hymenobacteraceae</taxon>
        <taxon>Hymenobacter</taxon>
    </lineage>
</organism>
<feature type="compositionally biased region" description="Basic and acidic residues" evidence="1">
    <location>
        <begin position="323"/>
        <end position="341"/>
    </location>
</feature>
<dbReference type="InterPro" id="IPR036866">
    <property type="entry name" value="RibonucZ/Hydroxyglut_hydro"/>
</dbReference>
<sequence length="341" mass="37337">MPNHATRATTPDLQAVVPGVWGLRNVFVNLYFLRDTSSPLEPWVLVDAGLYGSADKIRRQAEAIFGPNNPPAAIILTHGHFDHVGALKTLAETWNVPVYAHPLELPYLTGRSSYPPPDPSVGGGAMAALSFLYPRKPIDLGSRVQALPVNGTVPFLAEWRWLHTPGHSPGHVSFFRESDRTLLAGDAFVTVQQESGLAVLEQQQEVHGPPAYFTIDWAQARESVAKLAALEPQVAATGHGIPMHGEELRRQLHELSAHFDQVAVPAQGRYVGHPAVTDETGVVAVPPRPEAPLPKWIIGAALVGGLGYLLLRDRNGQPNSRAGHREPRGRYARRHRDEYEF</sequence>
<keyword evidence="3" id="KW-0378">Hydrolase</keyword>
<dbReference type="SUPFAM" id="SSF56281">
    <property type="entry name" value="Metallo-hydrolase/oxidoreductase"/>
    <property type="match status" value="1"/>
</dbReference>
<dbReference type="PANTHER" id="PTHR42951:SF17">
    <property type="entry name" value="METALLO-BETA-LACTAMASE DOMAIN-CONTAINING PROTEIN"/>
    <property type="match status" value="1"/>
</dbReference>
<dbReference type="Pfam" id="PF00753">
    <property type="entry name" value="Lactamase_B"/>
    <property type="match status" value="1"/>
</dbReference>